<dbReference type="InterPro" id="IPR000878">
    <property type="entry name" value="4pyrrol_Mease"/>
</dbReference>
<dbReference type="PROSITE" id="PS01296">
    <property type="entry name" value="RSMI"/>
    <property type="match status" value="1"/>
</dbReference>
<dbReference type="Gene3D" id="3.30.950.10">
    <property type="entry name" value="Methyltransferase, Cobalt-precorrin-4 Transmethylase, Domain 2"/>
    <property type="match status" value="1"/>
</dbReference>
<keyword evidence="2 6" id="KW-0698">rRNA processing</keyword>
<comment type="subcellular location">
    <subcellularLocation>
        <location evidence="6">Cytoplasm</location>
    </subcellularLocation>
</comment>
<sequence length="285" mass="32598">MNGKGKLYLVSTPIGNLEDITLRAIRTLQEVDLIAAEDTRQTIKLLNHFEIKKTLVSYYEHNKREKGNYLISQLLDGKNIALVSDAGTPGISDPGEDLVKLCIENDIEVTAIPGPVAAVTGLIVSGLPTGRFVFEGFLPMNKRARRERLATLKNEVRTLIFYEAPHKLLYTLKDLYDFFGNRKVVFARELTKKFEEIIRCDLKSAIEKYEEESPKGEFVVIVEGISEEERMENEKKDWESMSIEEHLNLYISEGLNKKDAMKKVAEDRKISKREVYRELLGIDQE</sequence>
<dbReference type="InterPro" id="IPR035996">
    <property type="entry name" value="4pyrrol_Methylase_sf"/>
</dbReference>
<dbReference type="Proteomes" id="UP000005435">
    <property type="component" value="Chromosome"/>
</dbReference>
<dbReference type="Gene3D" id="3.40.1010.10">
    <property type="entry name" value="Cobalt-precorrin-4 Transmethylase, Domain 1"/>
    <property type="match status" value="1"/>
</dbReference>
<dbReference type="GO" id="GO:0070677">
    <property type="term" value="F:rRNA (cytosine-2'-O-)-methyltransferase activity"/>
    <property type="evidence" value="ECO:0007669"/>
    <property type="project" value="UniProtKB-UniRule"/>
</dbReference>
<keyword evidence="3 6" id="KW-0489">Methyltransferase</keyword>
<evidence type="ECO:0000256" key="5">
    <source>
        <dbReference type="ARBA" id="ARBA00022691"/>
    </source>
</evidence>
<dbReference type="FunFam" id="3.40.1010.10:FF:000002">
    <property type="entry name" value="Ribosomal RNA small subunit methyltransferase I"/>
    <property type="match status" value="1"/>
</dbReference>
<dbReference type="STRING" id="720554.Clocl_4024"/>
<evidence type="ECO:0000256" key="6">
    <source>
        <dbReference type="HAMAP-Rule" id="MF_01877"/>
    </source>
</evidence>
<dbReference type="InterPro" id="IPR014777">
    <property type="entry name" value="4pyrrole_Mease_sub1"/>
</dbReference>
<keyword evidence="5 6" id="KW-0949">S-adenosyl-L-methionine</keyword>
<evidence type="ECO:0000313" key="9">
    <source>
        <dbReference type="Proteomes" id="UP000005435"/>
    </source>
</evidence>
<keyword evidence="1 6" id="KW-0963">Cytoplasm</keyword>
<reference evidence="9" key="1">
    <citation type="submission" date="2011-12" db="EMBL/GenBank/DDBJ databases">
        <title>Complete sequence of Clostridium clariflavum DSM 19732.</title>
        <authorList>
            <consortium name="US DOE Joint Genome Institute"/>
            <person name="Lucas S."/>
            <person name="Han J."/>
            <person name="Lapidus A."/>
            <person name="Cheng J.-F."/>
            <person name="Goodwin L."/>
            <person name="Pitluck S."/>
            <person name="Peters L."/>
            <person name="Teshima H."/>
            <person name="Detter J.C."/>
            <person name="Han C."/>
            <person name="Tapia R."/>
            <person name="Land M."/>
            <person name="Hauser L."/>
            <person name="Kyrpides N."/>
            <person name="Ivanova N."/>
            <person name="Pagani I."/>
            <person name="Kitzmiller T."/>
            <person name="Lynd L."/>
            <person name="Izquierdo J."/>
            <person name="Woyke T."/>
        </authorList>
    </citation>
    <scope>NUCLEOTIDE SEQUENCE [LARGE SCALE GENOMIC DNA]</scope>
    <source>
        <strain evidence="9">DSM 19732 / NBRC 101661 / EBR45</strain>
    </source>
</reference>
<dbReference type="NCBIfam" id="TIGR00096">
    <property type="entry name" value="16S rRNA (cytidine(1402)-2'-O)-methyltransferase"/>
    <property type="match status" value="1"/>
</dbReference>
<comment type="catalytic activity">
    <reaction evidence="6">
        <text>cytidine(1402) in 16S rRNA + S-adenosyl-L-methionine = 2'-O-methylcytidine(1402) in 16S rRNA + S-adenosyl-L-homocysteine + H(+)</text>
        <dbReference type="Rhea" id="RHEA:42924"/>
        <dbReference type="Rhea" id="RHEA-COMP:10285"/>
        <dbReference type="Rhea" id="RHEA-COMP:10286"/>
        <dbReference type="ChEBI" id="CHEBI:15378"/>
        <dbReference type="ChEBI" id="CHEBI:57856"/>
        <dbReference type="ChEBI" id="CHEBI:59789"/>
        <dbReference type="ChEBI" id="CHEBI:74495"/>
        <dbReference type="ChEBI" id="CHEBI:82748"/>
        <dbReference type="EC" id="2.1.1.198"/>
    </reaction>
</comment>
<dbReference type="InterPro" id="IPR018063">
    <property type="entry name" value="SAM_MeTrfase_RsmI_CS"/>
</dbReference>
<evidence type="ECO:0000313" key="8">
    <source>
        <dbReference type="EMBL" id="AEV70460.1"/>
    </source>
</evidence>
<protein>
    <recommendedName>
        <fullName evidence="6">Ribosomal RNA small subunit methyltransferase I</fullName>
        <ecNumber evidence="6">2.1.1.198</ecNumber>
    </recommendedName>
    <alternativeName>
        <fullName evidence="6">16S rRNA 2'-O-ribose C1402 methyltransferase</fullName>
    </alternativeName>
    <alternativeName>
        <fullName evidence="6">rRNA (cytidine-2'-O-)-methyltransferase RsmI</fullName>
    </alternativeName>
</protein>
<dbReference type="KEGG" id="ccl:Clocl_4024"/>
<dbReference type="InterPro" id="IPR008189">
    <property type="entry name" value="rRNA_ssu_MeTfrase_I"/>
</dbReference>
<comment type="similarity">
    <text evidence="6">Belongs to the methyltransferase superfamily. RsmI family.</text>
</comment>
<dbReference type="HOGENOM" id="CLU_044779_2_0_9"/>
<dbReference type="Pfam" id="PF00590">
    <property type="entry name" value="TP_methylase"/>
    <property type="match status" value="1"/>
</dbReference>
<dbReference type="CDD" id="cd11648">
    <property type="entry name" value="RsmI"/>
    <property type="match status" value="1"/>
</dbReference>
<dbReference type="EMBL" id="CP003065">
    <property type="protein sequence ID" value="AEV70460.1"/>
    <property type="molecule type" value="Genomic_DNA"/>
</dbReference>
<accession>G8LSU7</accession>
<dbReference type="EC" id="2.1.1.198" evidence="6"/>
<evidence type="ECO:0000256" key="4">
    <source>
        <dbReference type="ARBA" id="ARBA00022679"/>
    </source>
</evidence>
<dbReference type="PANTHER" id="PTHR46111:SF1">
    <property type="entry name" value="RIBOSOMAL RNA SMALL SUBUNIT METHYLTRANSFERASE I"/>
    <property type="match status" value="1"/>
</dbReference>
<dbReference type="HAMAP" id="MF_01877">
    <property type="entry name" value="16SrRNA_methyltr_I"/>
    <property type="match status" value="1"/>
</dbReference>
<evidence type="ECO:0000259" key="7">
    <source>
        <dbReference type="Pfam" id="PF00590"/>
    </source>
</evidence>
<dbReference type="SUPFAM" id="SSF53790">
    <property type="entry name" value="Tetrapyrrole methylase"/>
    <property type="match status" value="1"/>
</dbReference>
<evidence type="ECO:0000256" key="3">
    <source>
        <dbReference type="ARBA" id="ARBA00022603"/>
    </source>
</evidence>
<keyword evidence="4 6" id="KW-0808">Transferase</keyword>
<feature type="domain" description="Tetrapyrrole methylase" evidence="7">
    <location>
        <begin position="6"/>
        <end position="204"/>
    </location>
</feature>
<dbReference type="FunFam" id="3.30.950.10:FF:000002">
    <property type="entry name" value="Ribosomal RNA small subunit methyltransferase I"/>
    <property type="match status" value="1"/>
</dbReference>
<dbReference type="OrthoDB" id="9809084at2"/>
<dbReference type="eggNOG" id="COG0313">
    <property type="taxonomic scope" value="Bacteria"/>
</dbReference>
<proteinExistence type="inferred from homology"/>
<dbReference type="AlphaFoldDB" id="G8LSU7"/>
<evidence type="ECO:0000256" key="2">
    <source>
        <dbReference type="ARBA" id="ARBA00022552"/>
    </source>
</evidence>
<comment type="function">
    <text evidence="6">Catalyzes the 2'-O-methylation of the ribose of cytidine 1402 (C1402) in 16S rRNA.</text>
</comment>
<name>G8LSU7_ACECE</name>
<gene>
    <name evidence="6" type="primary">rsmI</name>
    <name evidence="8" type="ordered locus">Clocl_4024</name>
</gene>
<dbReference type="PIRSF" id="PIRSF005917">
    <property type="entry name" value="MTase_YraL"/>
    <property type="match status" value="1"/>
</dbReference>
<dbReference type="GO" id="GO:0005737">
    <property type="term" value="C:cytoplasm"/>
    <property type="evidence" value="ECO:0007669"/>
    <property type="project" value="UniProtKB-SubCell"/>
</dbReference>
<dbReference type="InterPro" id="IPR014776">
    <property type="entry name" value="4pyrrole_Mease_sub2"/>
</dbReference>
<dbReference type="PANTHER" id="PTHR46111">
    <property type="entry name" value="RIBOSOMAL RNA SMALL SUBUNIT METHYLTRANSFERASE I"/>
    <property type="match status" value="1"/>
</dbReference>
<dbReference type="RefSeq" id="WP_014256959.1">
    <property type="nucleotide sequence ID" value="NC_016627.1"/>
</dbReference>
<reference evidence="8 9" key="2">
    <citation type="journal article" date="2012" name="Stand. Genomic Sci.">
        <title>Complete Genome Sequence of Clostridium clariflavum DSM 19732.</title>
        <authorList>
            <person name="Izquierdo J.A."/>
            <person name="Goodwin L."/>
            <person name="Davenport K.W."/>
            <person name="Teshima H."/>
            <person name="Bruce D."/>
            <person name="Detter C."/>
            <person name="Tapia R."/>
            <person name="Han S."/>
            <person name="Land M."/>
            <person name="Hauser L."/>
            <person name="Jeffries C.D."/>
            <person name="Han J."/>
            <person name="Pitluck S."/>
            <person name="Nolan M."/>
            <person name="Chen A."/>
            <person name="Huntemann M."/>
            <person name="Mavromatis K."/>
            <person name="Mikhailova N."/>
            <person name="Liolios K."/>
            <person name="Woyke T."/>
            <person name="Lynd L.R."/>
        </authorList>
    </citation>
    <scope>NUCLEOTIDE SEQUENCE [LARGE SCALE GENOMIC DNA]</scope>
    <source>
        <strain evidence="9">DSM 19732 / NBRC 101661 / EBR45</strain>
    </source>
</reference>
<keyword evidence="9" id="KW-1185">Reference proteome</keyword>
<evidence type="ECO:0000256" key="1">
    <source>
        <dbReference type="ARBA" id="ARBA00022490"/>
    </source>
</evidence>
<organism evidence="8 9">
    <name type="scientific">Acetivibrio clariflavus (strain DSM 19732 / NBRC 101661 / EBR45)</name>
    <name type="common">Clostridium clariflavum</name>
    <dbReference type="NCBI Taxonomy" id="720554"/>
    <lineage>
        <taxon>Bacteria</taxon>
        <taxon>Bacillati</taxon>
        <taxon>Bacillota</taxon>
        <taxon>Clostridia</taxon>
        <taxon>Eubacteriales</taxon>
        <taxon>Oscillospiraceae</taxon>
        <taxon>Acetivibrio</taxon>
    </lineage>
</organism>